<sequence>MTSRAVGGLVNYVRSVSGGLGSEVCDIDVDVDSGLATVLVEVRSRVPALPEYPLLLTWDEVSGWALRVLTDDAGETVSLEFLGESILPAPETVQEFLLDAIRGRSPGTLAPPAFRLPNADDGLENRLARFDG</sequence>
<dbReference type="Pfam" id="PF19809">
    <property type="entry name" value="DUF6292"/>
    <property type="match status" value="1"/>
</dbReference>
<dbReference type="RefSeq" id="WP_246330507.1">
    <property type="nucleotide sequence ID" value="NZ_BAABFH010000001.1"/>
</dbReference>
<feature type="domain" description="DUF6292" evidence="1">
    <location>
        <begin position="12"/>
        <end position="97"/>
    </location>
</feature>
<evidence type="ECO:0000259" key="1">
    <source>
        <dbReference type="Pfam" id="PF19809"/>
    </source>
</evidence>
<dbReference type="Proteomes" id="UP000587002">
    <property type="component" value="Unassembled WGS sequence"/>
</dbReference>
<gene>
    <name evidence="2" type="ORF">HNR68_004287</name>
</gene>
<evidence type="ECO:0000313" key="2">
    <source>
        <dbReference type="EMBL" id="NYI85657.1"/>
    </source>
</evidence>
<keyword evidence="3" id="KW-1185">Reference proteome</keyword>
<proteinExistence type="predicted"/>
<dbReference type="EMBL" id="JACCFJ010000001">
    <property type="protein sequence ID" value="NYI85657.1"/>
    <property type="molecule type" value="Genomic_DNA"/>
</dbReference>
<organism evidence="2 3">
    <name type="scientific">Saccharopolyspora hordei</name>
    <dbReference type="NCBI Taxonomy" id="1838"/>
    <lineage>
        <taxon>Bacteria</taxon>
        <taxon>Bacillati</taxon>
        <taxon>Actinomycetota</taxon>
        <taxon>Actinomycetes</taxon>
        <taxon>Pseudonocardiales</taxon>
        <taxon>Pseudonocardiaceae</taxon>
        <taxon>Saccharopolyspora</taxon>
    </lineage>
</organism>
<dbReference type="AlphaFoldDB" id="A0A853AT10"/>
<evidence type="ECO:0000313" key="3">
    <source>
        <dbReference type="Proteomes" id="UP000587002"/>
    </source>
</evidence>
<reference evidence="2 3" key="1">
    <citation type="submission" date="2020-07" db="EMBL/GenBank/DDBJ databases">
        <title>Sequencing the genomes of 1000 actinobacteria strains.</title>
        <authorList>
            <person name="Klenk H.-P."/>
        </authorList>
    </citation>
    <scope>NUCLEOTIDE SEQUENCE [LARGE SCALE GENOMIC DNA]</scope>
    <source>
        <strain evidence="2 3">DSM 44065</strain>
    </source>
</reference>
<accession>A0A853AT10</accession>
<comment type="caution">
    <text evidence="2">The sequence shown here is derived from an EMBL/GenBank/DDBJ whole genome shotgun (WGS) entry which is preliminary data.</text>
</comment>
<dbReference type="InterPro" id="IPR046259">
    <property type="entry name" value="DUF6292"/>
</dbReference>
<protein>
    <recommendedName>
        <fullName evidence="1">DUF6292 domain-containing protein</fullName>
    </recommendedName>
</protein>
<name>A0A853AT10_9PSEU</name>